<dbReference type="HOGENOM" id="CLU_798613_0_0_9"/>
<dbReference type="EMBL" id="AEBR01000110">
    <property type="protein sequence ID" value="EFM81174.1"/>
    <property type="molecule type" value="Genomic_DNA"/>
</dbReference>
<protein>
    <submittedName>
        <fullName evidence="1">Uncharacterized protein</fullName>
    </submittedName>
</protein>
<comment type="caution">
    <text evidence="1">The sequence shown here is derived from an EMBL/GenBank/DDBJ whole genome shotgun (WGS) entry which is preliminary data.</text>
</comment>
<proteinExistence type="predicted"/>
<dbReference type="RefSeq" id="WP_002361800.1">
    <property type="nucleotide sequence ID" value="NZ_GL454489.1"/>
</dbReference>
<name>A0A125W1J4_ENTFL</name>
<reference evidence="1 2" key="1">
    <citation type="submission" date="2010-07" db="EMBL/GenBank/DDBJ databases">
        <authorList>
            <person name="Sid Ahmed O."/>
        </authorList>
    </citation>
    <scope>NUCLEOTIDE SEQUENCE [LARGE SCALE GENOMIC DNA]</scope>
    <source>
        <strain evidence="1 2">TX4248</strain>
    </source>
</reference>
<accession>A0A125W1J4</accession>
<evidence type="ECO:0000313" key="1">
    <source>
        <dbReference type="EMBL" id="EFM81174.1"/>
    </source>
</evidence>
<dbReference type="AlphaFoldDB" id="A0A125W1J4"/>
<organism evidence="1 2">
    <name type="scientific">Enterococcus faecalis TX4248</name>
    <dbReference type="NCBI Taxonomy" id="749495"/>
    <lineage>
        <taxon>Bacteria</taxon>
        <taxon>Bacillati</taxon>
        <taxon>Bacillota</taxon>
        <taxon>Bacilli</taxon>
        <taxon>Lactobacillales</taxon>
        <taxon>Enterococcaceae</taxon>
        <taxon>Enterococcus</taxon>
    </lineage>
</organism>
<evidence type="ECO:0000313" key="2">
    <source>
        <dbReference type="Proteomes" id="UP000004846"/>
    </source>
</evidence>
<sequence>MKYNYSRGENKVAIIYGETFASVLKKRPVTTESIVVLANQRYYDLFSEKINYAFGEQLGLNWYICRNDVHCNDLSELESVLRFLADWPENQDVLLIGLGNEGVLQLTAFLHQVSKCSSKCWLMPVSVQALRQGLLPSVTIQQAQHATMHIENHSEEILFDSTLTNKKGAAPLIDLLVFIRAGLVCDYAYLQMLYQTYPDKKRLNQTSFNGILDELLSLYEQAGEKVDQFGRVFEAAFATTENGHLLSGPMKRLLGLLLQVLWSQQVNHFDFQFKNFIIWFIRLGFPVAFPKEILSADYAEQVLAHTETLGPPMVLEKIGQLGAALKPTPDQLLTTIERYQEILKEI</sequence>
<gene>
    <name evidence="1" type="ORF">HMPREF9498_03113</name>
</gene>
<dbReference type="Proteomes" id="UP000004846">
    <property type="component" value="Unassembled WGS sequence"/>
</dbReference>